<dbReference type="EMBL" id="VSRR010037516">
    <property type="protein sequence ID" value="MPC73790.1"/>
    <property type="molecule type" value="Genomic_DNA"/>
</dbReference>
<reference evidence="1 2" key="1">
    <citation type="submission" date="2019-05" db="EMBL/GenBank/DDBJ databases">
        <title>Another draft genome of Portunus trituberculatus and its Hox gene families provides insights of decapod evolution.</title>
        <authorList>
            <person name="Jeong J.-H."/>
            <person name="Song I."/>
            <person name="Kim S."/>
            <person name="Choi T."/>
            <person name="Kim D."/>
            <person name="Ryu S."/>
            <person name="Kim W."/>
        </authorList>
    </citation>
    <scope>NUCLEOTIDE SEQUENCE [LARGE SCALE GENOMIC DNA]</scope>
    <source>
        <tissue evidence="1">Muscle</tissue>
    </source>
</reference>
<evidence type="ECO:0000313" key="1">
    <source>
        <dbReference type="EMBL" id="MPC73790.1"/>
    </source>
</evidence>
<sequence>MRECRRDTNANLGPGGRNTTHCNRHTLATRLGCHHTAAPSNTHVSLAVSGCRRLRGNVSYCTASRRRNQHHTILSDFQGIKMYWLWLIGVNFSFVAGECSEIACVG</sequence>
<protein>
    <submittedName>
        <fullName evidence="1">Uncharacterized protein</fullName>
    </submittedName>
</protein>
<dbReference type="AlphaFoldDB" id="A0A5B7HN30"/>
<dbReference type="Proteomes" id="UP000324222">
    <property type="component" value="Unassembled WGS sequence"/>
</dbReference>
<accession>A0A5B7HN30</accession>
<name>A0A5B7HN30_PORTR</name>
<comment type="caution">
    <text evidence="1">The sequence shown here is derived from an EMBL/GenBank/DDBJ whole genome shotgun (WGS) entry which is preliminary data.</text>
</comment>
<gene>
    <name evidence="1" type="ORF">E2C01_068127</name>
</gene>
<organism evidence="1 2">
    <name type="scientific">Portunus trituberculatus</name>
    <name type="common">Swimming crab</name>
    <name type="synonym">Neptunus trituberculatus</name>
    <dbReference type="NCBI Taxonomy" id="210409"/>
    <lineage>
        <taxon>Eukaryota</taxon>
        <taxon>Metazoa</taxon>
        <taxon>Ecdysozoa</taxon>
        <taxon>Arthropoda</taxon>
        <taxon>Crustacea</taxon>
        <taxon>Multicrustacea</taxon>
        <taxon>Malacostraca</taxon>
        <taxon>Eumalacostraca</taxon>
        <taxon>Eucarida</taxon>
        <taxon>Decapoda</taxon>
        <taxon>Pleocyemata</taxon>
        <taxon>Brachyura</taxon>
        <taxon>Eubrachyura</taxon>
        <taxon>Portunoidea</taxon>
        <taxon>Portunidae</taxon>
        <taxon>Portuninae</taxon>
        <taxon>Portunus</taxon>
    </lineage>
</organism>
<evidence type="ECO:0000313" key="2">
    <source>
        <dbReference type="Proteomes" id="UP000324222"/>
    </source>
</evidence>
<keyword evidence="2" id="KW-1185">Reference proteome</keyword>
<proteinExistence type="predicted"/>